<organism evidence="1 2">
    <name type="scientific">Nonomuraea dietziae</name>
    <dbReference type="NCBI Taxonomy" id="65515"/>
    <lineage>
        <taxon>Bacteria</taxon>
        <taxon>Bacillati</taxon>
        <taxon>Actinomycetota</taxon>
        <taxon>Actinomycetes</taxon>
        <taxon>Streptosporangiales</taxon>
        <taxon>Streptosporangiaceae</taxon>
        <taxon>Nonomuraea</taxon>
    </lineage>
</organism>
<evidence type="ECO:0000313" key="1">
    <source>
        <dbReference type="EMBL" id="MBB3727420.1"/>
    </source>
</evidence>
<gene>
    <name evidence="1" type="ORF">FHR33_003280</name>
</gene>
<protein>
    <submittedName>
        <fullName evidence="1">Uncharacterized protein</fullName>
    </submittedName>
</protein>
<sequence>MIATPDDHSWFSRERFPELAHGASHHLSSRP</sequence>
<dbReference type="EMBL" id="JACIBV010000001">
    <property type="protein sequence ID" value="MBB3727420.1"/>
    <property type="molecule type" value="Genomic_DNA"/>
</dbReference>
<evidence type="ECO:0000313" key="2">
    <source>
        <dbReference type="Proteomes" id="UP000579945"/>
    </source>
</evidence>
<keyword evidence="2" id="KW-1185">Reference proteome</keyword>
<proteinExistence type="predicted"/>
<reference evidence="1 2" key="1">
    <citation type="submission" date="2020-08" db="EMBL/GenBank/DDBJ databases">
        <title>Sequencing the genomes of 1000 actinobacteria strains.</title>
        <authorList>
            <person name="Klenk H.-P."/>
        </authorList>
    </citation>
    <scope>NUCLEOTIDE SEQUENCE [LARGE SCALE GENOMIC DNA]</scope>
    <source>
        <strain evidence="1 2">DSM 44320</strain>
    </source>
</reference>
<accession>A0A7W5V9J6</accession>
<name>A0A7W5V9J6_9ACTN</name>
<dbReference type="Proteomes" id="UP000579945">
    <property type="component" value="Unassembled WGS sequence"/>
</dbReference>
<comment type="caution">
    <text evidence="1">The sequence shown here is derived from an EMBL/GenBank/DDBJ whole genome shotgun (WGS) entry which is preliminary data.</text>
</comment>
<dbReference type="AlphaFoldDB" id="A0A7W5V9J6"/>